<evidence type="ECO:0000256" key="6">
    <source>
        <dbReference type="SAM" id="Coils"/>
    </source>
</evidence>
<name>A0A8T2CM53_ARASU</name>
<dbReference type="AlphaFoldDB" id="A0A8T2CM53"/>
<dbReference type="SMART" id="SM00526">
    <property type="entry name" value="H15"/>
    <property type="match status" value="1"/>
</dbReference>
<dbReference type="PROSITE" id="PS51504">
    <property type="entry name" value="H15"/>
    <property type="match status" value="1"/>
</dbReference>
<evidence type="ECO:0000256" key="4">
    <source>
        <dbReference type="ARBA" id="ARBA00023125"/>
    </source>
</evidence>
<dbReference type="OrthoDB" id="1112398at2759"/>
<dbReference type="GO" id="GO:0006334">
    <property type="term" value="P:nucleosome assembly"/>
    <property type="evidence" value="ECO:0007669"/>
    <property type="project" value="InterPro"/>
</dbReference>
<evidence type="ECO:0000259" key="8">
    <source>
        <dbReference type="PROSITE" id="PS51504"/>
    </source>
</evidence>
<protein>
    <submittedName>
        <fullName evidence="9">Linker histone H1/H5 domain H15</fullName>
    </submittedName>
</protein>
<organism evidence="9 10">
    <name type="scientific">Arabidopsis suecica</name>
    <name type="common">Swedish thale-cress</name>
    <name type="synonym">Cardaminopsis suecica</name>
    <dbReference type="NCBI Taxonomy" id="45249"/>
    <lineage>
        <taxon>Eukaryota</taxon>
        <taxon>Viridiplantae</taxon>
        <taxon>Streptophyta</taxon>
        <taxon>Embryophyta</taxon>
        <taxon>Tracheophyta</taxon>
        <taxon>Spermatophyta</taxon>
        <taxon>Magnoliopsida</taxon>
        <taxon>eudicotyledons</taxon>
        <taxon>Gunneridae</taxon>
        <taxon>Pentapetalae</taxon>
        <taxon>rosids</taxon>
        <taxon>malvids</taxon>
        <taxon>Brassicales</taxon>
        <taxon>Brassicaceae</taxon>
        <taxon>Camelineae</taxon>
        <taxon>Arabidopsis</taxon>
    </lineage>
</organism>
<evidence type="ECO:0000256" key="7">
    <source>
        <dbReference type="SAM" id="MobiDB-lite"/>
    </source>
</evidence>
<evidence type="ECO:0000256" key="2">
    <source>
        <dbReference type="ARBA" id="ARBA00004286"/>
    </source>
</evidence>
<dbReference type="PANTHER" id="PTHR46267">
    <property type="entry name" value="SINGLE MYB HISTONE 4"/>
    <property type="match status" value="1"/>
</dbReference>
<comment type="subcellular location">
    <subcellularLocation>
        <location evidence="2">Chromosome</location>
    </subcellularLocation>
    <subcellularLocation>
        <location evidence="1">Nucleus</location>
    </subcellularLocation>
</comment>
<dbReference type="GO" id="GO:0003691">
    <property type="term" value="F:double-stranded telomeric DNA binding"/>
    <property type="evidence" value="ECO:0007669"/>
    <property type="project" value="InterPro"/>
</dbReference>
<feature type="region of interest" description="Disordered" evidence="7">
    <location>
        <begin position="1"/>
        <end position="42"/>
    </location>
</feature>
<dbReference type="PANTHER" id="PTHR46267:SF15">
    <property type="entry name" value="WINGED HELIX-TURN-HELIX TRANSCRIPTION REPRESSOR DNA-BINDING PROTEIN-RELATED"/>
    <property type="match status" value="1"/>
</dbReference>
<feature type="coiled-coil region" evidence="6">
    <location>
        <begin position="180"/>
        <end position="207"/>
    </location>
</feature>
<dbReference type="Proteomes" id="UP000694251">
    <property type="component" value="Chromosome 6"/>
</dbReference>
<dbReference type="EMBL" id="JAEFBJ010000006">
    <property type="protein sequence ID" value="KAG7600565.1"/>
    <property type="molecule type" value="Genomic_DNA"/>
</dbReference>
<sequence>MAMDPGDSLSDANDVTYGNLPPAASSSSSSSEPSAENLPYADQLERAMIDTDDDRGPSGFTTDELIYHALETVYPDGNGLDIDGIFNFIEERNELQEDFRDRLEVQLGNLVSEGQVEMVGNLYKIPHGLFDTQLVSVVASNLPQTMSPEDSTSAKPQDTPSTCASFAPAATEEDPRIEAVAREVAEAEHLEFEAKEAEELADRHVQLLNLESNIILQLAVEILNRCANGEQIYLL</sequence>
<dbReference type="GO" id="GO:0000786">
    <property type="term" value="C:nucleosome"/>
    <property type="evidence" value="ECO:0007669"/>
    <property type="project" value="InterPro"/>
</dbReference>
<feature type="domain" description="H15" evidence="8">
    <location>
        <begin position="58"/>
        <end position="127"/>
    </location>
</feature>
<dbReference type="InterPro" id="IPR044597">
    <property type="entry name" value="SMH1-6"/>
</dbReference>
<feature type="region of interest" description="Disordered" evidence="7">
    <location>
        <begin position="144"/>
        <end position="173"/>
    </location>
</feature>
<evidence type="ECO:0000313" key="9">
    <source>
        <dbReference type="EMBL" id="KAG7600565.1"/>
    </source>
</evidence>
<gene>
    <name evidence="9" type="ORF">ISN44_As06g046540</name>
</gene>
<proteinExistence type="predicted"/>
<reference evidence="9 10" key="1">
    <citation type="submission" date="2020-12" db="EMBL/GenBank/DDBJ databases">
        <title>Concerted genomic and epigenomic changes stabilize Arabidopsis allopolyploids.</title>
        <authorList>
            <person name="Chen Z."/>
        </authorList>
    </citation>
    <scope>NUCLEOTIDE SEQUENCE [LARGE SCALE GENOMIC DNA]</scope>
    <source>
        <strain evidence="9">As9502</strain>
        <tissue evidence="9">Leaf</tissue>
    </source>
</reference>
<comment type="caution">
    <text evidence="9">The sequence shown here is derived from an EMBL/GenBank/DDBJ whole genome shotgun (WGS) entry which is preliminary data.</text>
</comment>
<evidence type="ECO:0000256" key="1">
    <source>
        <dbReference type="ARBA" id="ARBA00004123"/>
    </source>
</evidence>
<evidence type="ECO:0000313" key="10">
    <source>
        <dbReference type="Proteomes" id="UP000694251"/>
    </source>
</evidence>
<feature type="compositionally biased region" description="Low complexity" evidence="7">
    <location>
        <begin position="21"/>
        <end position="36"/>
    </location>
</feature>
<keyword evidence="5" id="KW-0539">Nucleus</keyword>
<evidence type="ECO:0000256" key="5">
    <source>
        <dbReference type="ARBA" id="ARBA00023242"/>
    </source>
</evidence>
<keyword evidence="3" id="KW-0158">Chromosome</keyword>
<keyword evidence="4" id="KW-0238">DNA-binding</keyword>
<evidence type="ECO:0000256" key="3">
    <source>
        <dbReference type="ARBA" id="ARBA00022454"/>
    </source>
</evidence>
<accession>A0A8T2CM53</accession>
<feature type="compositionally biased region" description="Polar residues" evidence="7">
    <location>
        <begin position="144"/>
        <end position="164"/>
    </location>
</feature>
<keyword evidence="10" id="KW-1185">Reference proteome</keyword>
<keyword evidence="6" id="KW-0175">Coiled coil</keyword>
<dbReference type="GO" id="GO:0005634">
    <property type="term" value="C:nucleus"/>
    <property type="evidence" value="ECO:0007669"/>
    <property type="project" value="UniProtKB-SubCell"/>
</dbReference>
<dbReference type="InterPro" id="IPR005818">
    <property type="entry name" value="Histone_H1/H5_H15"/>
</dbReference>